<feature type="compositionally biased region" description="Polar residues" evidence="1">
    <location>
        <begin position="49"/>
        <end position="62"/>
    </location>
</feature>
<organism evidence="2 3">
    <name type="scientific">Aureobasidium melanogenum</name>
    <name type="common">Aureobasidium pullulans var. melanogenum</name>
    <dbReference type="NCBI Taxonomy" id="46634"/>
    <lineage>
        <taxon>Eukaryota</taxon>
        <taxon>Fungi</taxon>
        <taxon>Dikarya</taxon>
        <taxon>Ascomycota</taxon>
        <taxon>Pezizomycotina</taxon>
        <taxon>Dothideomycetes</taxon>
        <taxon>Dothideomycetidae</taxon>
        <taxon>Dothideales</taxon>
        <taxon>Saccotheciaceae</taxon>
        <taxon>Aureobasidium</taxon>
    </lineage>
</organism>
<gene>
    <name evidence="2" type="ORF">KCU76_g61</name>
</gene>
<feature type="region of interest" description="Disordered" evidence="1">
    <location>
        <begin position="121"/>
        <end position="163"/>
    </location>
</feature>
<accession>A0A9P8JDY5</accession>
<sequence length="188" mass="20271">LQTAHSFAGPPSSSQSTTPQQQHALTQYASYPQQQSAHYPQSPGFQMHTPLQSPGIPNTPSQLPAYGIYTPVQSPGFAPQQTPLQSPGLVSTTIGGFSNYTYGPQASQPTLPTEAYAVHSQAYKPTEQEAAHGHGPKTPVQPPKPGRLEERLKKTEKGVGRVGASQKVIERAIIHFRSSYKSESRAAR</sequence>
<dbReference type="Proteomes" id="UP000779574">
    <property type="component" value="Unassembled WGS sequence"/>
</dbReference>
<protein>
    <submittedName>
        <fullName evidence="2">Uncharacterized protein</fullName>
    </submittedName>
</protein>
<feature type="compositionally biased region" description="Low complexity" evidence="1">
    <location>
        <begin position="10"/>
        <end position="22"/>
    </location>
</feature>
<evidence type="ECO:0000313" key="2">
    <source>
        <dbReference type="EMBL" id="KAG9701305.1"/>
    </source>
</evidence>
<evidence type="ECO:0000256" key="1">
    <source>
        <dbReference type="SAM" id="MobiDB-lite"/>
    </source>
</evidence>
<feature type="region of interest" description="Disordered" evidence="1">
    <location>
        <begin position="1"/>
        <end position="90"/>
    </location>
</feature>
<proteinExistence type="predicted"/>
<feature type="compositionally biased region" description="Polar residues" evidence="1">
    <location>
        <begin position="79"/>
        <end position="90"/>
    </location>
</feature>
<dbReference type="EMBL" id="JAHFXF010000001">
    <property type="protein sequence ID" value="KAG9701305.1"/>
    <property type="molecule type" value="Genomic_DNA"/>
</dbReference>
<evidence type="ECO:0000313" key="3">
    <source>
        <dbReference type="Proteomes" id="UP000779574"/>
    </source>
</evidence>
<feature type="non-terminal residue" evidence="2">
    <location>
        <position position="1"/>
    </location>
</feature>
<reference evidence="2" key="1">
    <citation type="journal article" date="2021" name="J Fungi (Basel)">
        <title>Virulence traits and population genomics of the black yeast Aureobasidium melanogenum.</title>
        <authorList>
            <person name="Cernosa A."/>
            <person name="Sun X."/>
            <person name="Gostincar C."/>
            <person name="Fang C."/>
            <person name="Gunde-Cimerman N."/>
            <person name="Song Z."/>
        </authorList>
    </citation>
    <scope>NUCLEOTIDE SEQUENCE</scope>
    <source>
        <strain evidence="2">EXF-9911</strain>
    </source>
</reference>
<dbReference type="AlphaFoldDB" id="A0A9P8JDY5"/>
<reference evidence="2" key="2">
    <citation type="submission" date="2021-08" db="EMBL/GenBank/DDBJ databases">
        <authorList>
            <person name="Gostincar C."/>
            <person name="Sun X."/>
            <person name="Song Z."/>
            <person name="Gunde-Cimerman N."/>
        </authorList>
    </citation>
    <scope>NUCLEOTIDE SEQUENCE</scope>
    <source>
        <strain evidence="2">EXF-9911</strain>
    </source>
</reference>
<name>A0A9P8JDY5_AURME</name>
<comment type="caution">
    <text evidence="2">The sequence shown here is derived from an EMBL/GenBank/DDBJ whole genome shotgun (WGS) entry which is preliminary data.</text>
</comment>
<feature type="compositionally biased region" description="Basic and acidic residues" evidence="1">
    <location>
        <begin position="146"/>
        <end position="159"/>
    </location>
</feature>
<feature type="compositionally biased region" description="Polar residues" evidence="1">
    <location>
        <begin position="23"/>
        <end position="39"/>
    </location>
</feature>
<feature type="non-terminal residue" evidence="2">
    <location>
        <position position="188"/>
    </location>
</feature>